<gene>
    <name evidence="1" type="ORF">DFW101_3541</name>
</gene>
<name>G7QC91_9BACT</name>
<accession>G7QC91</accession>
<reference evidence="2" key="1">
    <citation type="journal article" date="2015" name="Genome Announc.">
        <title>High-Quality Draft Genome Sequence of Desulfovibrio carbinoliphilus FW-101-2B, an Organic Acid-Oxidizing Sulfate-Reducing Bacterium Isolated from Uranium(VI)-Contaminated Groundwater.</title>
        <authorList>
            <person name="Ramsay B.D."/>
            <person name="Hwang C."/>
            <person name="Woo H.L."/>
            <person name="Carroll S.L."/>
            <person name="Lucas S."/>
            <person name="Han J."/>
            <person name="Lapidus A.L."/>
            <person name="Cheng J.F."/>
            <person name="Goodwin L.A."/>
            <person name="Pitluck S."/>
            <person name="Peters L."/>
            <person name="Chertkov O."/>
            <person name="Held B."/>
            <person name="Detter J.C."/>
            <person name="Han C.S."/>
            <person name="Tapia R."/>
            <person name="Land M.L."/>
            <person name="Hauser L.J."/>
            <person name="Kyrpides N.C."/>
            <person name="Ivanova N.N."/>
            <person name="Mikhailova N."/>
            <person name="Pagani I."/>
            <person name="Woyke T."/>
            <person name="Arkin A.P."/>
            <person name="Dehal P."/>
            <person name="Chivian D."/>
            <person name="Criddle C.S."/>
            <person name="Wu W."/>
            <person name="Chakraborty R."/>
            <person name="Hazen T.C."/>
            <person name="Fields M.W."/>
        </authorList>
    </citation>
    <scope>NUCLEOTIDE SEQUENCE [LARGE SCALE GENOMIC DNA]</scope>
    <source>
        <strain evidence="2">FW-101-2B</strain>
    </source>
</reference>
<dbReference type="RefSeq" id="WP_009182861.1">
    <property type="nucleotide sequence ID" value="NZ_CM001368.1"/>
</dbReference>
<organism evidence="1 2">
    <name type="scientific">Solidesulfovibrio carbinoliphilus subsp. oakridgensis</name>
    <dbReference type="NCBI Taxonomy" id="694327"/>
    <lineage>
        <taxon>Bacteria</taxon>
        <taxon>Pseudomonadati</taxon>
        <taxon>Thermodesulfobacteriota</taxon>
        <taxon>Desulfovibrionia</taxon>
        <taxon>Desulfovibrionales</taxon>
        <taxon>Desulfovibrionaceae</taxon>
        <taxon>Solidesulfovibrio</taxon>
    </lineage>
</organism>
<evidence type="ECO:0000313" key="2">
    <source>
        <dbReference type="Proteomes" id="UP000004662"/>
    </source>
</evidence>
<keyword evidence="1" id="KW-0966">Cell projection</keyword>
<keyword evidence="1" id="KW-0969">Cilium</keyword>
<dbReference type="HOGENOM" id="CLU_2648645_0_0_7"/>
<keyword evidence="2" id="KW-1185">Reference proteome</keyword>
<proteinExistence type="predicted"/>
<evidence type="ECO:0000313" key="1">
    <source>
        <dbReference type="EMBL" id="EHJ49537.1"/>
    </source>
</evidence>
<dbReference type="AlphaFoldDB" id="G7QC91"/>
<protein>
    <submittedName>
        <fullName evidence="1">Flagellar operon protein, putative</fullName>
    </submittedName>
</protein>
<sequence>MSLRYTDHAIKRMNQRNISLHLAEIAVVCGKKTHMDHKTVRYAWNGFCFVVNTQSLTVVTAYDVTDRHDENNISPA</sequence>
<dbReference type="EMBL" id="CM001368">
    <property type="protein sequence ID" value="EHJ49537.1"/>
    <property type="molecule type" value="Genomic_DNA"/>
</dbReference>
<keyword evidence="1" id="KW-0282">Flagellum</keyword>
<dbReference type="Proteomes" id="UP000004662">
    <property type="component" value="Chromosome"/>
</dbReference>
<dbReference type="STRING" id="694327.DFW101_3541"/>